<reference evidence="2 3" key="1">
    <citation type="submission" date="2014-04" db="EMBL/GenBank/DDBJ databases">
        <authorList>
            <consortium name="DOE Joint Genome Institute"/>
            <person name="Kuo A."/>
            <person name="Kohler A."/>
            <person name="Jargeat P."/>
            <person name="Nagy L.G."/>
            <person name="Floudas D."/>
            <person name="Copeland A."/>
            <person name="Barry K.W."/>
            <person name="Cichocki N."/>
            <person name="Veneault-Fourrey C."/>
            <person name="LaButti K."/>
            <person name="Lindquist E.A."/>
            <person name="Lipzen A."/>
            <person name="Lundell T."/>
            <person name="Morin E."/>
            <person name="Murat C."/>
            <person name="Sun H."/>
            <person name="Tunlid A."/>
            <person name="Henrissat B."/>
            <person name="Grigoriev I.V."/>
            <person name="Hibbett D.S."/>
            <person name="Martin F."/>
            <person name="Nordberg H.P."/>
            <person name="Cantor M.N."/>
            <person name="Hua S.X."/>
        </authorList>
    </citation>
    <scope>NUCLEOTIDE SEQUENCE [LARGE SCALE GENOMIC DNA]</scope>
    <source>
        <strain evidence="2 3">Ve08.2h10</strain>
    </source>
</reference>
<evidence type="ECO:0000313" key="2">
    <source>
        <dbReference type="EMBL" id="KIK99513.1"/>
    </source>
</evidence>
<gene>
    <name evidence="2" type="ORF">PAXRUDRAFT_822670</name>
</gene>
<proteinExistence type="predicted"/>
<dbReference type="HOGENOM" id="CLU_2622730_0_0_1"/>
<accession>A0A0D0DW87</accession>
<name>A0A0D0DW87_9AGAM</name>
<reference evidence="3" key="2">
    <citation type="submission" date="2015-01" db="EMBL/GenBank/DDBJ databases">
        <title>Evolutionary Origins and Diversification of the Mycorrhizal Mutualists.</title>
        <authorList>
            <consortium name="DOE Joint Genome Institute"/>
            <consortium name="Mycorrhizal Genomics Consortium"/>
            <person name="Kohler A."/>
            <person name="Kuo A."/>
            <person name="Nagy L.G."/>
            <person name="Floudas D."/>
            <person name="Copeland A."/>
            <person name="Barry K.W."/>
            <person name="Cichocki N."/>
            <person name="Veneault-Fourrey C."/>
            <person name="LaButti K."/>
            <person name="Lindquist E.A."/>
            <person name="Lipzen A."/>
            <person name="Lundell T."/>
            <person name="Morin E."/>
            <person name="Murat C."/>
            <person name="Riley R."/>
            <person name="Ohm R."/>
            <person name="Sun H."/>
            <person name="Tunlid A."/>
            <person name="Henrissat B."/>
            <person name="Grigoriev I.V."/>
            <person name="Hibbett D.S."/>
            <person name="Martin F."/>
        </authorList>
    </citation>
    <scope>NUCLEOTIDE SEQUENCE [LARGE SCALE GENOMIC DNA]</scope>
    <source>
        <strain evidence="3">Ve08.2h10</strain>
    </source>
</reference>
<dbReference type="EMBL" id="KN824857">
    <property type="protein sequence ID" value="KIK99513.1"/>
    <property type="molecule type" value="Genomic_DNA"/>
</dbReference>
<dbReference type="InParanoid" id="A0A0D0DW87"/>
<organism evidence="2 3">
    <name type="scientific">Paxillus rubicundulus Ve08.2h10</name>
    <dbReference type="NCBI Taxonomy" id="930991"/>
    <lineage>
        <taxon>Eukaryota</taxon>
        <taxon>Fungi</taxon>
        <taxon>Dikarya</taxon>
        <taxon>Basidiomycota</taxon>
        <taxon>Agaricomycotina</taxon>
        <taxon>Agaricomycetes</taxon>
        <taxon>Agaricomycetidae</taxon>
        <taxon>Boletales</taxon>
        <taxon>Paxilineae</taxon>
        <taxon>Paxillaceae</taxon>
        <taxon>Paxillus</taxon>
    </lineage>
</organism>
<sequence length="78" mass="8801">MKRRWAIVVYLGDIFAGLETPWALFSVPLAFASFHVLELAPSHPLLVIFSSKPALRAVPAVLSWSRARDHRFQDIRGT</sequence>
<evidence type="ECO:0000313" key="3">
    <source>
        <dbReference type="Proteomes" id="UP000054538"/>
    </source>
</evidence>
<keyword evidence="1" id="KW-1133">Transmembrane helix</keyword>
<keyword evidence="3" id="KW-1185">Reference proteome</keyword>
<protein>
    <submittedName>
        <fullName evidence="2">Uncharacterized protein</fullName>
    </submittedName>
</protein>
<dbReference type="Proteomes" id="UP000054538">
    <property type="component" value="Unassembled WGS sequence"/>
</dbReference>
<feature type="transmembrane region" description="Helical" evidence="1">
    <location>
        <begin position="7"/>
        <end position="25"/>
    </location>
</feature>
<evidence type="ECO:0000256" key="1">
    <source>
        <dbReference type="SAM" id="Phobius"/>
    </source>
</evidence>
<keyword evidence="1" id="KW-0812">Transmembrane</keyword>
<dbReference type="AlphaFoldDB" id="A0A0D0DW87"/>
<keyword evidence="1" id="KW-0472">Membrane</keyword>